<keyword evidence="2" id="KW-1185">Reference proteome</keyword>
<reference evidence="1 2" key="1">
    <citation type="submission" date="2024-03" db="EMBL/GenBank/DDBJ databases">
        <title>Novel species of the genus Variovorax.</title>
        <authorList>
            <person name="Liu Q."/>
            <person name="Xin Y.-H."/>
        </authorList>
    </citation>
    <scope>NUCLEOTIDE SEQUENCE [LARGE SCALE GENOMIC DNA]</scope>
    <source>
        <strain evidence="1 2">KACC 18901</strain>
    </source>
</reference>
<evidence type="ECO:0000313" key="2">
    <source>
        <dbReference type="Proteomes" id="UP001367030"/>
    </source>
</evidence>
<name>A0ABU8XHU2_9BURK</name>
<protein>
    <recommendedName>
        <fullName evidence="3">DUF937 domain-containing protein</fullName>
    </recommendedName>
</protein>
<evidence type="ECO:0008006" key="3">
    <source>
        <dbReference type="Google" id="ProtNLM"/>
    </source>
</evidence>
<sequence>MGLLDILQQVMSGAGSGANAANAETHFDQVTQHASQDQLGAGLAAAMRSDQTPPFGNMVGQMFGNSSPNQKAGVLNQILATLGPAAAAAIAGGALGRVLQPGQTQVTPDQASQLSPAQVTEIAAHAEQAHPGVVDQVSQFYAEHSGLIKTLGGAALMVALAKMKEHASDNRG</sequence>
<organism evidence="1 2">
    <name type="scientific">Variovorax robiniae</name>
    <dbReference type="NCBI Taxonomy" id="1836199"/>
    <lineage>
        <taxon>Bacteria</taxon>
        <taxon>Pseudomonadati</taxon>
        <taxon>Pseudomonadota</taxon>
        <taxon>Betaproteobacteria</taxon>
        <taxon>Burkholderiales</taxon>
        <taxon>Comamonadaceae</taxon>
        <taxon>Variovorax</taxon>
    </lineage>
</organism>
<evidence type="ECO:0000313" key="1">
    <source>
        <dbReference type="EMBL" id="MEJ8858574.1"/>
    </source>
</evidence>
<comment type="caution">
    <text evidence="1">The sequence shown here is derived from an EMBL/GenBank/DDBJ whole genome shotgun (WGS) entry which is preliminary data.</text>
</comment>
<proteinExistence type="predicted"/>
<dbReference type="RefSeq" id="WP_340338634.1">
    <property type="nucleotide sequence ID" value="NZ_JBBKZS010000018.1"/>
</dbReference>
<gene>
    <name evidence="1" type="ORF">WKW79_28655</name>
</gene>
<accession>A0ABU8XHU2</accession>
<dbReference type="EMBL" id="JBBKZS010000018">
    <property type="protein sequence ID" value="MEJ8858574.1"/>
    <property type="molecule type" value="Genomic_DNA"/>
</dbReference>
<dbReference type="Proteomes" id="UP001367030">
    <property type="component" value="Unassembled WGS sequence"/>
</dbReference>